<dbReference type="HOGENOM" id="CLU_112305_0_0_10"/>
<dbReference type="RefSeq" id="WP_046310358.1">
    <property type="nucleotide sequence ID" value="NZ_CBCSCY010000031.1"/>
</dbReference>
<evidence type="ECO:0008006" key="4">
    <source>
        <dbReference type="Google" id="ProtNLM"/>
    </source>
</evidence>
<dbReference type="EMBL" id="CP009621">
    <property type="protein sequence ID" value="AKD03314.1"/>
    <property type="molecule type" value="Genomic_DNA"/>
</dbReference>
<keyword evidence="1" id="KW-0812">Transmembrane</keyword>
<organism evidence="2 3">
    <name type="scientific">Pontibacter korlensis</name>
    <dbReference type="NCBI Taxonomy" id="400092"/>
    <lineage>
        <taxon>Bacteria</taxon>
        <taxon>Pseudomonadati</taxon>
        <taxon>Bacteroidota</taxon>
        <taxon>Cytophagia</taxon>
        <taxon>Cytophagales</taxon>
        <taxon>Hymenobacteraceae</taxon>
        <taxon>Pontibacter</taxon>
    </lineage>
</organism>
<keyword evidence="1" id="KW-1133">Transmembrane helix</keyword>
<feature type="transmembrane region" description="Helical" evidence="1">
    <location>
        <begin position="52"/>
        <end position="70"/>
    </location>
</feature>
<evidence type="ECO:0000313" key="2">
    <source>
        <dbReference type="EMBL" id="AKD03314.1"/>
    </source>
</evidence>
<dbReference type="STRING" id="400092.PKOR_09505"/>
<protein>
    <recommendedName>
        <fullName evidence="4">Bacterial Pleckstrin homology domain-containing protein</fullName>
    </recommendedName>
</protein>
<dbReference type="AlphaFoldDB" id="A0A0E3ZG83"/>
<gene>
    <name evidence="2" type="ORF">PKOR_09505</name>
</gene>
<dbReference type="Proteomes" id="UP000033109">
    <property type="component" value="Chromosome"/>
</dbReference>
<dbReference type="Pfam" id="PF19638">
    <property type="entry name" value="DUF6141"/>
    <property type="match status" value="1"/>
</dbReference>
<keyword evidence="1" id="KW-0472">Membrane</keyword>
<evidence type="ECO:0000256" key="1">
    <source>
        <dbReference type="SAM" id="Phobius"/>
    </source>
</evidence>
<feature type="transmembrane region" description="Helical" evidence="1">
    <location>
        <begin position="17"/>
        <end position="40"/>
    </location>
</feature>
<dbReference type="PATRIC" id="fig|400092.3.peg.2088"/>
<accession>A0A0E3ZG83</accession>
<reference evidence="2 3" key="1">
    <citation type="journal article" date="2015" name="Sci. Rep.">
        <title>Unraveling adaptation of Pontibacter korlensis to radiation and infertility in desert through complete genome and comparative transcriptomic analysis.</title>
        <authorList>
            <person name="Dai J."/>
            <person name="Dai W."/>
            <person name="Qiu C."/>
            <person name="Yang Z."/>
            <person name="Zhang Y."/>
            <person name="Zhou M."/>
            <person name="Zhang L."/>
            <person name="Fang C."/>
            <person name="Gao Q."/>
            <person name="Yang Q."/>
            <person name="Li X."/>
            <person name="Wang Z."/>
            <person name="Wang Z."/>
            <person name="Jia Z."/>
            <person name="Chen X."/>
        </authorList>
    </citation>
    <scope>NUCLEOTIDE SEQUENCE [LARGE SCALE GENOMIC DNA]</scope>
    <source>
        <strain evidence="2 3">X14-1T</strain>
    </source>
</reference>
<dbReference type="InterPro" id="IPR046139">
    <property type="entry name" value="DUF6141"/>
</dbReference>
<dbReference type="OrthoDB" id="582675at2"/>
<evidence type="ECO:0000313" key="3">
    <source>
        <dbReference type="Proteomes" id="UP000033109"/>
    </source>
</evidence>
<name>A0A0E3ZG83_9BACT</name>
<keyword evidence="3" id="KW-1185">Reference proteome</keyword>
<sequence length="174" mass="20118">MTNRIILYREKQRFRQFWLWVVVLAVASIFWTGFVYQVLLGGSYGNRPVSDVQLAVLFVLVGLGLPYFFYRMSLTTEVQPGEVRVRFWPFHIKPVKIPLHLVRDYERVTYNPIVDYGGWGIKWGSEGKAFNMSGSEGVKLYFYNEKPLLIGTQQPEELMSAINEAKRGKSDVEA</sequence>
<proteinExistence type="predicted"/>
<dbReference type="KEGG" id="pko:PKOR_09505"/>